<evidence type="ECO:0000256" key="2">
    <source>
        <dbReference type="ARBA" id="ARBA00023172"/>
    </source>
</evidence>
<dbReference type="InterPro" id="IPR050090">
    <property type="entry name" value="Tyrosine_recombinase_XerCD"/>
</dbReference>
<keyword evidence="2" id="KW-0233">DNA recombination</keyword>
<comment type="caution">
    <text evidence="4">The sequence shown here is derived from an EMBL/GenBank/DDBJ whole genome shotgun (WGS) entry which is preliminary data.</text>
</comment>
<evidence type="ECO:0000256" key="1">
    <source>
        <dbReference type="ARBA" id="ARBA00023125"/>
    </source>
</evidence>
<dbReference type="GO" id="GO:0015074">
    <property type="term" value="P:DNA integration"/>
    <property type="evidence" value="ECO:0007669"/>
    <property type="project" value="InterPro"/>
</dbReference>
<evidence type="ECO:0000259" key="3">
    <source>
        <dbReference type="Pfam" id="PF13102"/>
    </source>
</evidence>
<organism evidence="4 5">
    <name type="scientific">Bergeyella zoohelcum</name>
    <dbReference type="NCBI Taxonomy" id="1015"/>
    <lineage>
        <taxon>Bacteria</taxon>
        <taxon>Pseudomonadati</taxon>
        <taxon>Bacteroidota</taxon>
        <taxon>Flavobacteriia</taxon>
        <taxon>Flavobacteriales</taxon>
        <taxon>Weeksellaceae</taxon>
        <taxon>Bergeyella</taxon>
    </lineage>
</organism>
<dbReference type="GO" id="GO:0003677">
    <property type="term" value="F:DNA binding"/>
    <property type="evidence" value="ECO:0007669"/>
    <property type="project" value="UniProtKB-KW"/>
</dbReference>
<dbReference type="Pfam" id="PF13102">
    <property type="entry name" value="Phage_int_SAM_5"/>
    <property type="match status" value="1"/>
</dbReference>
<feature type="domain" description="Phage integrase SAM-like" evidence="3">
    <location>
        <begin position="147"/>
        <end position="220"/>
    </location>
</feature>
<dbReference type="InterPro" id="IPR013762">
    <property type="entry name" value="Integrase-like_cat_sf"/>
</dbReference>
<dbReference type="PANTHER" id="PTHR30349:SF64">
    <property type="entry name" value="PROPHAGE INTEGRASE INTD-RELATED"/>
    <property type="match status" value="1"/>
</dbReference>
<dbReference type="InterPro" id="IPR010998">
    <property type="entry name" value="Integrase_recombinase_N"/>
</dbReference>
<dbReference type="PANTHER" id="PTHR30349">
    <property type="entry name" value="PHAGE INTEGRASE-RELATED"/>
    <property type="match status" value="1"/>
</dbReference>
<dbReference type="InterPro" id="IPR011010">
    <property type="entry name" value="DNA_brk_join_enz"/>
</dbReference>
<keyword evidence="1" id="KW-0238">DNA-binding</keyword>
<dbReference type="Proteomes" id="UP000270205">
    <property type="component" value="Unassembled WGS sequence"/>
</dbReference>
<dbReference type="Gene3D" id="1.10.150.130">
    <property type="match status" value="1"/>
</dbReference>
<dbReference type="AlphaFoldDB" id="A0A7Z8YNC9"/>
<sequence>MINIRFYIRGTKPVKKIYFRYCPDRNLDISIKTPYSVSSDDWDEVNQCFNLNKIKKGAKSVEAKQKNIQIEQNNNILNTFRSEITNLIGGNLHLNKEDLKKTLKNFVLKNYFGHKVKTKTLIPDKISDLIAYYIQFRSVRDTTQDKEPLAENTIKKLKGMQKVLDAFNSDLVLSDINNIFRRDFTAWLDKKKYSPQSQGKLLKDLKTICLFAKTEHAISPDVENWYIKSSTDTENKSKGIYFTFDQLKALRFLDLSKNEKLDNARDWLLISVYTAVRVSELMKMKREDISQNDKGHDIIKVIEDKNLNKKGGGLKYLPLFDEVKTILSKRNGEFPRAISSQKYNEYIKQVCKEAGFNEMVESAIKQNTADGHRKVSGKYPFWQLVTSYIGRQTFVSIFSDKLGVEVVQMMTNHQSQKMTLHYNKTDYDTQQFRKAETIANAFDEMKNILKIA</sequence>
<evidence type="ECO:0000313" key="4">
    <source>
        <dbReference type="EMBL" id="VDH04093.1"/>
    </source>
</evidence>
<dbReference type="InterPro" id="IPR025269">
    <property type="entry name" value="SAM-like_dom"/>
</dbReference>
<name>A0A7Z8YNC9_9FLAO</name>
<protein>
    <submittedName>
        <fullName evidence="4">Site-specific recombinase XerD</fullName>
    </submittedName>
</protein>
<dbReference type="RefSeq" id="WP_125151213.1">
    <property type="nucleotide sequence ID" value="NZ_UYIV01000001.1"/>
</dbReference>
<proteinExistence type="predicted"/>
<reference evidence="4 5" key="1">
    <citation type="submission" date="2018-11" db="EMBL/GenBank/DDBJ databases">
        <authorList>
            <consortium name="Pathogen Informatics"/>
        </authorList>
    </citation>
    <scope>NUCLEOTIDE SEQUENCE [LARGE SCALE GENOMIC DNA]</scope>
    <source>
        <strain evidence="4 5">NCTC12929</strain>
    </source>
</reference>
<dbReference type="GO" id="GO:0006310">
    <property type="term" value="P:DNA recombination"/>
    <property type="evidence" value="ECO:0007669"/>
    <property type="project" value="UniProtKB-KW"/>
</dbReference>
<evidence type="ECO:0000313" key="5">
    <source>
        <dbReference type="Proteomes" id="UP000270205"/>
    </source>
</evidence>
<accession>A0A7Z8YNC9</accession>
<dbReference type="EMBL" id="UYIV01000001">
    <property type="protein sequence ID" value="VDH04093.1"/>
    <property type="molecule type" value="Genomic_DNA"/>
</dbReference>
<gene>
    <name evidence="4" type="ORF">NCTC12929_01272</name>
</gene>
<dbReference type="SUPFAM" id="SSF56349">
    <property type="entry name" value="DNA breaking-rejoining enzymes"/>
    <property type="match status" value="1"/>
</dbReference>
<dbReference type="Gene3D" id="1.10.443.10">
    <property type="entry name" value="Intergrase catalytic core"/>
    <property type="match status" value="1"/>
</dbReference>